<evidence type="ECO:0000259" key="1">
    <source>
        <dbReference type="Pfam" id="PF10592"/>
    </source>
</evidence>
<keyword evidence="3" id="KW-1185">Reference proteome</keyword>
<accession>A0ABS4KEA7</accession>
<name>A0ABS4KEA7_9FIRM</name>
<sequence>MAITKFDSYYKQIKDTLESIKEEFGYNNLSQAFIHWYLKNYFNFTDQQIEESLIDGSGDNGIDVITLNEESKELTVMQFKFPNKIENINSEISQADILKTLHGFKLLIKPSDEKIKNNDKFNDYKEQLKDTDIFRFNIFFVSFNKGIISNRDDIENFAADFKRDHGSDMYIYYHDRLTISNIYERINRQNSLEINLRYKQMTSAYDIYERSVKSFVGLVNGKELINAIEDNIETIFDENIRLYEGRTNVNNMIKKTASNQNEGSMFYFYNNGITFICDEANNSPNKLSINLKGVSIVNGCQTATSLYELQEKNKLQENVDILVRVMEISDYTERMKITEYLNSQNPIKDSYFIANHTIIRDLQNELLKKGYYLERQINEIEYKKRYDDSFDSSIKPITLEKAIQNYTGYWINKYAAIAKRGKSALFDKNKIDEILMEIDADKVIESEIIYCDISKVLTKYRKTRRNNNKNDFAEFLGISQNQLLKDMTDYLFVNTGDILILNAVSNLKKQYKKLRINFNNDKLIKHAIFIIRDIIKAEGQDDIRNISSITKNNATFKKVQEFIYDMNSEYNI</sequence>
<reference evidence="2 3" key="1">
    <citation type="submission" date="2021-03" db="EMBL/GenBank/DDBJ databases">
        <title>Genomic Encyclopedia of Type Strains, Phase IV (KMG-IV): sequencing the most valuable type-strain genomes for metagenomic binning, comparative biology and taxonomic classification.</title>
        <authorList>
            <person name="Goeker M."/>
        </authorList>
    </citation>
    <scope>NUCLEOTIDE SEQUENCE [LARGE SCALE GENOMIC DNA]</scope>
    <source>
        <strain evidence="2 3">DSM 27563</strain>
    </source>
</reference>
<evidence type="ECO:0000313" key="3">
    <source>
        <dbReference type="Proteomes" id="UP001519306"/>
    </source>
</evidence>
<protein>
    <recommendedName>
        <fullName evidence="1">Abortive phage infection protein C-terminal domain-containing protein</fullName>
    </recommendedName>
</protein>
<proteinExistence type="predicted"/>
<comment type="caution">
    <text evidence="2">The sequence shown here is derived from an EMBL/GenBank/DDBJ whole genome shotgun (WGS) entry which is preliminary data.</text>
</comment>
<dbReference type="InterPro" id="IPR018891">
    <property type="entry name" value="AIPR_C"/>
</dbReference>
<evidence type="ECO:0000313" key="2">
    <source>
        <dbReference type="EMBL" id="MBP2026110.1"/>
    </source>
</evidence>
<dbReference type="RefSeq" id="WP_210062053.1">
    <property type="nucleotide sequence ID" value="NZ_JAGGLJ010000021.1"/>
</dbReference>
<organism evidence="2 3">
    <name type="scientific">Peptoniphilus stercorisuis</name>
    <dbReference type="NCBI Taxonomy" id="1436965"/>
    <lineage>
        <taxon>Bacteria</taxon>
        <taxon>Bacillati</taxon>
        <taxon>Bacillota</taxon>
        <taxon>Tissierellia</taxon>
        <taxon>Tissierellales</taxon>
        <taxon>Peptoniphilaceae</taxon>
        <taxon>Peptoniphilus</taxon>
    </lineage>
</organism>
<feature type="domain" description="Abortive phage infection protein C-terminal" evidence="1">
    <location>
        <begin position="236"/>
        <end position="569"/>
    </location>
</feature>
<dbReference type="EMBL" id="JAGGLJ010000021">
    <property type="protein sequence ID" value="MBP2026110.1"/>
    <property type="molecule type" value="Genomic_DNA"/>
</dbReference>
<gene>
    <name evidence="2" type="ORF">J2Z71_001668</name>
</gene>
<dbReference type="Proteomes" id="UP001519306">
    <property type="component" value="Unassembled WGS sequence"/>
</dbReference>
<dbReference type="Pfam" id="PF10592">
    <property type="entry name" value="AIPR"/>
    <property type="match status" value="1"/>
</dbReference>